<feature type="transmembrane region" description="Helical" evidence="1">
    <location>
        <begin position="140"/>
        <end position="164"/>
    </location>
</feature>
<protein>
    <submittedName>
        <fullName evidence="2">ABC-2 type transport system permease protein</fullName>
    </submittedName>
</protein>
<dbReference type="STRING" id="1176198.SAMN05444716_104370"/>
<keyword evidence="1" id="KW-0812">Transmembrane</keyword>
<dbReference type="RefSeq" id="WP_093843148.1">
    <property type="nucleotide sequence ID" value="NZ_FPAB01000004.1"/>
</dbReference>
<accession>A0A1I6T4C7</accession>
<evidence type="ECO:0000313" key="2">
    <source>
        <dbReference type="EMBL" id="SFS83898.1"/>
    </source>
</evidence>
<organism evidence="2 3">
    <name type="scientific">Streptomyces harbinensis</name>
    <dbReference type="NCBI Taxonomy" id="1176198"/>
    <lineage>
        <taxon>Bacteria</taxon>
        <taxon>Bacillati</taxon>
        <taxon>Actinomycetota</taxon>
        <taxon>Actinomycetes</taxon>
        <taxon>Kitasatosporales</taxon>
        <taxon>Streptomycetaceae</taxon>
        <taxon>Streptomyces</taxon>
    </lineage>
</organism>
<dbReference type="AlphaFoldDB" id="A0A1I6T4C7"/>
<evidence type="ECO:0000313" key="3">
    <source>
        <dbReference type="Proteomes" id="UP000198873"/>
    </source>
</evidence>
<gene>
    <name evidence="2" type="ORF">SAMN05444716_104370</name>
</gene>
<keyword evidence="3" id="KW-1185">Reference proteome</keyword>
<feature type="transmembrane region" description="Helical" evidence="1">
    <location>
        <begin position="281"/>
        <end position="300"/>
    </location>
</feature>
<dbReference type="EMBL" id="FPAB01000004">
    <property type="protein sequence ID" value="SFS83898.1"/>
    <property type="molecule type" value="Genomic_DNA"/>
</dbReference>
<feature type="transmembrane region" description="Helical" evidence="1">
    <location>
        <begin position="209"/>
        <end position="233"/>
    </location>
</feature>
<proteinExistence type="predicted"/>
<keyword evidence="1" id="KW-1133">Transmembrane helix</keyword>
<dbReference type="Proteomes" id="UP000198873">
    <property type="component" value="Unassembled WGS sequence"/>
</dbReference>
<feature type="transmembrane region" description="Helical" evidence="1">
    <location>
        <begin position="97"/>
        <end position="119"/>
    </location>
</feature>
<keyword evidence="1" id="KW-0472">Membrane</keyword>
<sequence length="308" mass="32393">MSTPTPTPTPSPTPQTATARIHNIGYRHYDGPRLGIPYARLSLFTHSLRGAYGLGRSARSKILPFALAAIMAVPALVMVAVAVTVGMNSLPIGYTEYALFMQPIIGLYLALAGPQLVSLDQRYHTLPLYFSRPLEHADYVRAKAAALAAALFVFTAVPVVLLYIGALLAKLSPADETLGFGKGLLFSAVFSVLHAAIVLLIASLTPRRGFGVAAIIGALTVPYFAVTSVQFVVAEQGSGSLDSVGWLAMLSPGSLLDGFQGALLGGTTEFPHQYAPSGAMGAGYLAVIAGVTAVCYVLLLRRYRKAGL</sequence>
<feature type="transmembrane region" description="Helical" evidence="1">
    <location>
        <begin position="184"/>
        <end position="202"/>
    </location>
</feature>
<reference evidence="3" key="1">
    <citation type="submission" date="2016-10" db="EMBL/GenBank/DDBJ databases">
        <authorList>
            <person name="Varghese N."/>
            <person name="Submissions S."/>
        </authorList>
    </citation>
    <scope>NUCLEOTIDE SEQUENCE [LARGE SCALE GENOMIC DNA]</scope>
    <source>
        <strain evidence="3">CGMCC 4.7047</strain>
    </source>
</reference>
<name>A0A1I6T4C7_9ACTN</name>
<evidence type="ECO:0000256" key="1">
    <source>
        <dbReference type="SAM" id="Phobius"/>
    </source>
</evidence>
<feature type="transmembrane region" description="Helical" evidence="1">
    <location>
        <begin position="62"/>
        <end position="85"/>
    </location>
</feature>